<proteinExistence type="inferred from homology"/>
<keyword evidence="7" id="KW-0915">Sodium</keyword>
<keyword evidence="4 12" id="KW-0894">Sodium channel</keyword>
<evidence type="ECO:0000256" key="13">
    <source>
        <dbReference type="SAM" id="MobiDB-lite"/>
    </source>
</evidence>
<keyword evidence="9 14" id="KW-0472">Membrane</keyword>
<keyword evidence="5 12" id="KW-0812">Transmembrane</keyword>
<evidence type="ECO:0000256" key="4">
    <source>
        <dbReference type="ARBA" id="ARBA00022461"/>
    </source>
</evidence>
<comment type="similarity">
    <text evidence="2 12">Belongs to the amiloride-sensitive sodium channel (TC 1.A.6) family.</text>
</comment>
<reference evidence="15" key="1">
    <citation type="submission" date="2022-01" db="EMBL/GenBank/DDBJ databases">
        <authorList>
            <person name="King R."/>
        </authorList>
    </citation>
    <scope>NUCLEOTIDE SEQUENCE</scope>
</reference>
<gene>
    <name evidence="15" type="ORF">CHIRRI_LOCUS14178</name>
</gene>
<evidence type="ECO:0000256" key="8">
    <source>
        <dbReference type="ARBA" id="ARBA00023065"/>
    </source>
</evidence>
<evidence type="ECO:0000256" key="6">
    <source>
        <dbReference type="ARBA" id="ARBA00022989"/>
    </source>
</evidence>
<organism evidence="15 16">
    <name type="scientific">Chironomus riparius</name>
    <dbReference type="NCBI Taxonomy" id="315576"/>
    <lineage>
        <taxon>Eukaryota</taxon>
        <taxon>Metazoa</taxon>
        <taxon>Ecdysozoa</taxon>
        <taxon>Arthropoda</taxon>
        <taxon>Hexapoda</taxon>
        <taxon>Insecta</taxon>
        <taxon>Pterygota</taxon>
        <taxon>Neoptera</taxon>
        <taxon>Endopterygota</taxon>
        <taxon>Diptera</taxon>
        <taxon>Nematocera</taxon>
        <taxon>Chironomoidea</taxon>
        <taxon>Chironomidae</taxon>
        <taxon>Chironominae</taxon>
        <taxon>Chironomus</taxon>
    </lineage>
</organism>
<evidence type="ECO:0000256" key="3">
    <source>
        <dbReference type="ARBA" id="ARBA00022448"/>
    </source>
</evidence>
<keyword evidence="8 12" id="KW-0406">Ion transport</keyword>
<evidence type="ECO:0000256" key="5">
    <source>
        <dbReference type="ARBA" id="ARBA00022692"/>
    </source>
</evidence>
<feature type="transmembrane region" description="Helical" evidence="14">
    <location>
        <begin position="1133"/>
        <end position="1162"/>
    </location>
</feature>
<dbReference type="PANTHER" id="PTHR11690:SF288">
    <property type="entry name" value="AMILORIDE-SENSITIVE NA+ CHANNEL-RELATED"/>
    <property type="match status" value="1"/>
</dbReference>
<dbReference type="Gene3D" id="1.10.287.770">
    <property type="entry name" value="YojJ-like"/>
    <property type="match status" value="2"/>
</dbReference>
<evidence type="ECO:0000256" key="2">
    <source>
        <dbReference type="ARBA" id="ARBA00007193"/>
    </source>
</evidence>
<evidence type="ECO:0000256" key="1">
    <source>
        <dbReference type="ARBA" id="ARBA00004141"/>
    </source>
</evidence>
<dbReference type="Pfam" id="PF00858">
    <property type="entry name" value="ASC"/>
    <property type="match status" value="2"/>
</dbReference>
<dbReference type="Proteomes" id="UP001153620">
    <property type="component" value="Chromosome 4"/>
</dbReference>
<keyword evidence="10 12" id="KW-0739">Sodium transport</keyword>
<dbReference type="SUPFAM" id="SSF52058">
    <property type="entry name" value="L domain-like"/>
    <property type="match status" value="1"/>
</dbReference>
<dbReference type="GO" id="GO:0005886">
    <property type="term" value="C:plasma membrane"/>
    <property type="evidence" value="ECO:0007669"/>
    <property type="project" value="TreeGrafter"/>
</dbReference>
<evidence type="ECO:0000256" key="7">
    <source>
        <dbReference type="ARBA" id="ARBA00023053"/>
    </source>
</evidence>
<evidence type="ECO:0000256" key="9">
    <source>
        <dbReference type="ARBA" id="ARBA00023136"/>
    </source>
</evidence>
<evidence type="ECO:0000256" key="12">
    <source>
        <dbReference type="RuleBase" id="RU000679"/>
    </source>
</evidence>
<dbReference type="InterPro" id="IPR032675">
    <property type="entry name" value="LRR_dom_sf"/>
</dbReference>
<keyword evidence="16" id="KW-1185">Reference proteome</keyword>
<dbReference type="Gene3D" id="1.10.287.820">
    <property type="entry name" value="Acid-sensing ion channel domain"/>
    <property type="match status" value="2"/>
</dbReference>
<dbReference type="GO" id="GO:0015280">
    <property type="term" value="F:ligand-gated sodium channel activity"/>
    <property type="evidence" value="ECO:0007669"/>
    <property type="project" value="TreeGrafter"/>
</dbReference>
<name>A0A9N9S5P2_9DIPT</name>
<feature type="transmembrane region" description="Helical" evidence="14">
    <location>
        <begin position="708"/>
        <end position="726"/>
    </location>
</feature>
<comment type="subcellular location">
    <subcellularLocation>
        <location evidence="1">Membrane</location>
        <topology evidence="1">Multi-pass membrane protein</topology>
    </subcellularLocation>
</comment>
<dbReference type="OrthoDB" id="6502088at2759"/>
<keyword evidence="3 12" id="KW-0813">Transport</keyword>
<keyword evidence="11 12" id="KW-0407">Ion channel</keyword>
<feature type="transmembrane region" description="Helical" evidence="14">
    <location>
        <begin position="623"/>
        <end position="649"/>
    </location>
</feature>
<accession>A0A9N9S5P2</accession>
<dbReference type="Pfam" id="PF13855">
    <property type="entry name" value="LRR_8"/>
    <property type="match status" value="1"/>
</dbReference>
<evidence type="ECO:0000313" key="16">
    <source>
        <dbReference type="Proteomes" id="UP001153620"/>
    </source>
</evidence>
<evidence type="ECO:0000256" key="10">
    <source>
        <dbReference type="ARBA" id="ARBA00023201"/>
    </source>
</evidence>
<keyword evidence="6 14" id="KW-1133">Transmembrane helix</keyword>
<protein>
    <submittedName>
        <fullName evidence="15">Uncharacterized protein</fullName>
    </submittedName>
</protein>
<dbReference type="PANTHER" id="PTHR11690">
    <property type="entry name" value="AMILORIDE-SENSITIVE SODIUM CHANNEL-RELATED"/>
    <property type="match status" value="1"/>
</dbReference>
<dbReference type="InterPro" id="IPR001611">
    <property type="entry name" value="Leu-rich_rpt"/>
</dbReference>
<feature type="transmembrane region" description="Helical" evidence="14">
    <location>
        <begin position="182"/>
        <end position="206"/>
    </location>
</feature>
<evidence type="ECO:0000256" key="14">
    <source>
        <dbReference type="SAM" id="Phobius"/>
    </source>
</evidence>
<dbReference type="InterPro" id="IPR001873">
    <property type="entry name" value="ENaC"/>
</dbReference>
<evidence type="ECO:0000256" key="11">
    <source>
        <dbReference type="ARBA" id="ARBA00023303"/>
    </source>
</evidence>
<sequence>MSRKFFDIFKLMPSKSGHQESIVNSDSDSQTEPMLIKLTPKGRKSDQNGEIFGNYEEKIKINELKNIKTEPEGEFKIEIPTKLPKLHQSSLILNKNSSHFAISPKTVAKSTKSSKKISSKIQNSTKEPKKSLKQPPKYETIPKFSKFLSENINDCVMLLKSVVGVFSLISSTNDDIHLVEKIFWTIFAIISVICCLLLIGKILVIVREDPTVIYVSDVAVPVTQIPFPAVTLCFDLLSYGNETFSFYHDVKERLKTKDMTIDDLSEDVLKNLQAIGLLISDDYLLTYNISRIPTNDITDRINQFTMSFQKLFLRSTFSDFIAPLFAKIIGPNGICYNFNTVGANNLYKNLENAPRIFRFKHNTGYALKIEKYQRPSMPMEDTNLTNPISLTEARSNFFIYISELTKGLKSSVEELTRTYEYFNFPTPRVYIHSPYETYNKDAISFYNHPDSRMTFIVEPKQIQIDDNLKDHASAIRGCYFVADGVEYDEDERVLKYFNIYTKGNCKQECLINRTLEVCGCVQFFMFHEESTQVCGLHDMACYKQVESELDSSDLCKCFPYCKEIVYDVKRILPDYIKPIPIYFLDTHLERTRPRNHFLFTIVKFNTISYFPYVLKRQFTEIDFIAYTGGAFGLFLGISITSFIEIFYYFTMRLMFGWLVSKGYGNKVANEQIDTRKSKLSYLTYYFSISTIHGMNQIVMDYRHYVERIFWVLVLGFSLLYCGISSYDMYIKLQEASIAITYDSDESSVETIPFPAVYFTPEVLIPTQLVEFDYSLNSNSDNVNQKLLIMKKTQVFDTYVTNSFMCNYQYFLTQLRYFRASKLFDDYKILYSMYRFSQFSWMTRQSGVWDKKYRIEMTEFIGRSGFGFSFNMLDPVKMFNNRTSLNFTIIHETITFDINEESKNLPVLSYHSYPLHAKKETSLKFTFTKNRRAQYKNVCQFAFFNVYSPFEMPRDIDDENSIDFFYGQDLEVLITPEVIKSDESLKKFTPEKRNCYFEGEKTLKMFKIYTRKNCEMECLADFYLQTNETQCVPYYVLRNLTNPICSIDKYYYVTLRLFNFYQKDIRFANSIAYVDTCGCLDTCNDIQYNIDVIETKLPGKNKDFDNATMTITFRYKNDKFLPLVRRISFTIEDFLCQAGGLLGLYAGISALSVVELLLLAYAIDVTCSYATYKYHIANVTKGEFIECNVVSSVTVKERGVEINNVKDHSDAKRSVPVEEIRKFKVSQETIMFLPTGIDKIFPKLNNLMISNCDLKEVTQTDLKVFPELLYLTLDYNDIQVLEVDLFKYNPKLYWINFRKNDINFIHPKIFDHLSNLNIFNLDLNRCLSDTYTAESLHELKKSIVDYCQNVEKPVEKAKIKSTEIKRSKYFWILVICGVISALFFTFAGVVFVRSAVKVYKK</sequence>
<evidence type="ECO:0000313" key="15">
    <source>
        <dbReference type="EMBL" id="CAG9811369.1"/>
    </source>
</evidence>
<feature type="transmembrane region" description="Helical" evidence="14">
    <location>
        <begin position="1368"/>
        <end position="1391"/>
    </location>
</feature>
<dbReference type="EMBL" id="OU895880">
    <property type="protein sequence ID" value="CAG9811369.1"/>
    <property type="molecule type" value="Genomic_DNA"/>
</dbReference>
<reference evidence="15" key="2">
    <citation type="submission" date="2022-10" db="EMBL/GenBank/DDBJ databases">
        <authorList>
            <consortium name="ENA_rothamsted_submissions"/>
            <consortium name="culmorum"/>
            <person name="King R."/>
        </authorList>
    </citation>
    <scope>NUCLEOTIDE SEQUENCE</scope>
</reference>
<feature type="region of interest" description="Disordered" evidence="13">
    <location>
        <begin position="105"/>
        <end position="137"/>
    </location>
</feature>
<dbReference type="Gene3D" id="3.80.10.10">
    <property type="entry name" value="Ribonuclease Inhibitor"/>
    <property type="match status" value="1"/>
</dbReference>